<keyword evidence="2" id="KW-0547">Nucleotide-binding</keyword>
<dbReference type="InterPro" id="IPR003439">
    <property type="entry name" value="ABC_transporter-like_ATP-bd"/>
</dbReference>
<protein>
    <submittedName>
        <fullName evidence="5">Putative ABC transporter ATP-binding protein</fullName>
    </submittedName>
</protein>
<reference evidence="5" key="1">
    <citation type="submission" date="2016-03" db="EMBL/GenBank/DDBJ databases">
        <title>Complete sequence of the second linear plasmid SAP2 of Streptomyces avermitilis.</title>
        <authorList>
            <person name="Ikeda H."/>
        </authorList>
    </citation>
    <scope>NUCLEOTIDE SEQUENCE</scope>
    <source>
        <strain evidence="5">MA-4680</strain>
        <plasmid evidence="5">SAP2</plasmid>
    </source>
</reference>
<proteinExistence type="predicted"/>
<keyword evidence="3 5" id="KW-0067">ATP-binding</keyword>
<geneLocation type="plasmid" evidence="5">
    <name>SAP2</name>
</geneLocation>
<evidence type="ECO:0000259" key="4">
    <source>
        <dbReference type="PROSITE" id="PS50893"/>
    </source>
</evidence>
<accession>A0A143SZ66</accession>
<dbReference type="InterPro" id="IPR027417">
    <property type="entry name" value="P-loop_NTPase"/>
</dbReference>
<dbReference type="RefSeq" id="WP_078936805.1">
    <property type="nucleotide sequence ID" value="NZ_BAVY01000065.1"/>
</dbReference>
<feature type="domain" description="ABC transporter" evidence="4">
    <location>
        <begin position="19"/>
        <end position="249"/>
    </location>
</feature>
<dbReference type="OrthoDB" id="9804819at2"/>
<organism evidence="5">
    <name type="scientific">Streptomyces avermitilis (strain ATCC 31267 / DSM 46492 / JCM 5070 / NBRC 14893 / NCIMB 12804 / NRRL 8165 / MA-4680)</name>
    <dbReference type="NCBI Taxonomy" id="227882"/>
    <lineage>
        <taxon>Bacteria</taxon>
        <taxon>Bacillati</taxon>
        <taxon>Actinomycetota</taxon>
        <taxon>Actinomycetes</taxon>
        <taxon>Kitasatosporales</taxon>
        <taxon>Streptomycetaceae</taxon>
        <taxon>Streptomyces</taxon>
    </lineage>
</organism>
<dbReference type="AlphaFoldDB" id="A0A143SZ66"/>
<dbReference type="Pfam" id="PF00005">
    <property type="entry name" value="ABC_tran"/>
    <property type="match status" value="1"/>
</dbReference>
<dbReference type="SMART" id="SM00382">
    <property type="entry name" value="AAA"/>
    <property type="match status" value="1"/>
</dbReference>
<gene>
    <name evidence="5" type="ORF">SAVERM_2p037</name>
</gene>
<sequence length="268" mass="29182">MNDSPRGGHKPCGDRAARLRAHNLVVRYGNKPVLDIPTLELKTGITALTGANGAGKSTLLKVLARLVPPTTGQVTLGAEASPPRRAAARYRAAMGYLPQDPDFPGHFTVEEAILYSAWLRGVPSARRSGVVQQVIEDLSLAKWVSTQLRTLSGGNRQRAYIAQTIVHDPAVLLLDEPTSGIDVEHRIELRKLLRQIAHTRCVVMSTHHTEDIELLADRVVSLREGSVVFDGTPQELIARFEGKPPPESQPSRTARSIEQALHELGGAE</sequence>
<dbReference type="GO" id="GO:0005524">
    <property type="term" value="F:ATP binding"/>
    <property type="evidence" value="ECO:0007669"/>
    <property type="project" value="UniProtKB-KW"/>
</dbReference>
<evidence type="ECO:0000313" key="5">
    <source>
        <dbReference type="EMBL" id="BAU77481.1"/>
    </source>
</evidence>
<dbReference type="InterPro" id="IPR003593">
    <property type="entry name" value="AAA+_ATPase"/>
</dbReference>
<evidence type="ECO:0000256" key="2">
    <source>
        <dbReference type="ARBA" id="ARBA00022741"/>
    </source>
</evidence>
<dbReference type="PANTHER" id="PTHR42939:SF1">
    <property type="entry name" value="ABC TRANSPORTER ATP-BINDING PROTEIN ALBC-RELATED"/>
    <property type="match status" value="1"/>
</dbReference>
<dbReference type="Gene3D" id="3.40.50.300">
    <property type="entry name" value="P-loop containing nucleotide triphosphate hydrolases"/>
    <property type="match status" value="1"/>
</dbReference>
<dbReference type="GO" id="GO:0016887">
    <property type="term" value="F:ATP hydrolysis activity"/>
    <property type="evidence" value="ECO:0007669"/>
    <property type="project" value="InterPro"/>
</dbReference>
<dbReference type="PANTHER" id="PTHR42939">
    <property type="entry name" value="ABC TRANSPORTER ATP-BINDING PROTEIN ALBC-RELATED"/>
    <property type="match status" value="1"/>
</dbReference>
<evidence type="ECO:0000256" key="1">
    <source>
        <dbReference type="ARBA" id="ARBA00022448"/>
    </source>
</evidence>
<dbReference type="SUPFAM" id="SSF52540">
    <property type="entry name" value="P-loop containing nucleoside triphosphate hydrolases"/>
    <property type="match status" value="1"/>
</dbReference>
<keyword evidence="1" id="KW-0813">Transport</keyword>
<dbReference type="EMBL" id="AP017380">
    <property type="protein sequence ID" value="BAU77481.1"/>
    <property type="molecule type" value="Genomic_DNA"/>
</dbReference>
<keyword evidence="5" id="KW-0614">Plasmid</keyword>
<dbReference type="InterPro" id="IPR051782">
    <property type="entry name" value="ABC_Transporter_VariousFunc"/>
</dbReference>
<dbReference type="PROSITE" id="PS50893">
    <property type="entry name" value="ABC_TRANSPORTER_2"/>
    <property type="match status" value="1"/>
</dbReference>
<evidence type="ECO:0000256" key="3">
    <source>
        <dbReference type="ARBA" id="ARBA00022840"/>
    </source>
</evidence>
<name>A0A143SZ66_STRAW</name>